<dbReference type="KEGG" id="tvs:TRAVEDRAFT_24944"/>
<keyword evidence="3" id="KW-1185">Reference proteome</keyword>
<protein>
    <submittedName>
        <fullName evidence="2">Uncharacterized protein</fullName>
    </submittedName>
</protein>
<gene>
    <name evidence="2" type="ORF">TRAVEDRAFT_24944</name>
</gene>
<dbReference type="EMBL" id="JH711799">
    <property type="protein sequence ID" value="EIW51588.1"/>
    <property type="molecule type" value="Genomic_DNA"/>
</dbReference>
<dbReference type="GeneID" id="19412441"/>
<evidence type="ECO:0000256" key="1">
    <source>
        <dbReference type="SAM" id="MobiDB-lite"/>
    </source>
</evidence>
<dbReference type="OMA" id="VIWHENG"/>
<accession>R7S6L9</accession>
<name>R7S6L9_TRAVS</name>
<organism evidence="2 3">
    <name type="scientific">Trametes versicolor (strain FP-101664)</name>
    <name type="common">White-rot fungus</name>
    <name type="synonym">Coriolus versicolor</name>
    <dbReference type="NCBI Taxonomy" id="717944"/>
    <lineage>
        <taxon>Eukaryota</taxon>
        <taxon>Fungi</taxon>
        <taxon>Dikarya</taxon>
        <taxon>Basidiomycota</taxon>
        <taxon>Agaricomycotina</taxon>
        <taxon>Agaricomycetes</taxon>
        <taxon>Polyporales</taxon>
        <taxon>Polyporaceae</taxon>
        <taxon>Trametes</taxon>
    </lineage>
</organism>
<evidence type="ECO:0000313" key="2">
    <source>
        <dbReference type="EMBL" id="EIW51588.1"/>
    </source>
</evidence>
<feature type="region of interest" description="Disordered" evidence="1">
    <location>
        <begin position="309"/>
        <end position="334"/>
    </location>
</feature>
<feature type="region of interest" description="Disordered" evidence="1">
    <location>
        <begin position="96"/>
        <end position="119"/>
    </location>
</feature>
<feature type="compositionally biased region" description="Pro residues" evidence="1">
    <location>
        <begin position="320"/>
        <end position="334"/>
    </location>
</feature>
<dbReference type="AlphaFoldDB" id="R7S6L9"/>
<dbReference type="RefSeq" id="XP_008045433.1">
    <property type="nucleotide sequence ID" value="XM_008047242.1"/>
</dbReference>
<sequence length="472" mass="51716">MQAPFIRFVPGDKPPRAECIENGCTIKNVAQACGHKRCKRHCLLQAAPCGQSGHDVARRAGTLTAIPQPLDPSNLAHPPPVIPLLPVAAISLTPPSTNPSNTAVSEDMAAGSQDPPSRNFRIPMPSSFQADWDARTQAQNTKRQAEEERRKHLALLKQEYTVNIWVQNGQAPNVHNRQGSPTWPTVTLASLTDIVGPLGLTPSTAIERYHIPSRTWRREQVQTVIKATNQDNLLFRLVGVTDCRGLDQFCILAGQRTQLTTTSLMSLVSATSAMSITPADNTPTTLIPTTSAMSITPADSIPAVLAPPYEHPITTQSSPSPSPPPFLEPPPPPSFPATQAAVLYTANLPSEHAATDSAPGPDDLDYLWLTGTVYTPPLDKKAWPAGIYARDMAQAFSMLGNTGDDTGLKERFEYVFRGRPFKSATYHAQRFAWIHSTQEQREWVMGLPRTKEGLWTNCRRKLTGWKQLPAHQ</sequence>
<evidence type="ECO:0000313" key="3">
    <source>
        <dbReference type="Proteomes" id="UP000054317"/>
    </source>
</evidence>
<reference evidence="3" key="1">
    <citation type="journal article" date="2012" name="Science">
        <title>The Paleozoic origin of enzymatic lignin decomposition reconstructed from 31 fungal genomes.</title>
        <authorList>
            <person name="Floudas D."/>
            <person name="Binder M."/>
            <person name="Riley R."/>
            <person name="Barry K."/>
            <person name="Blanchette R.A."/>
            <person name="Henrissat B."/>
            <person name="Martinez A.T."/>
            <person name="Otillar R."/>
            <person name="Spatafora J.W."/>
            <person name="Yadav J.S."/>
            <person name="Aerts A."/>
            <person name="Benoit I."/>
            <person name="Boyd A."/>
            <person name="Carlson A."/>
            <person name="Copeland A."/>
            <person name="Coutinho P.M."/>
            <person name="de Vries R.P."/>
            <person name="Ferreira P."/>
            <person name="Findley K."/>
            <person name="Foster B."/>
            <person name="Gaskell J."/>
            <person name="Glotzer D."/>
            <person name="Gorecki P."/>
            <person name="Heitman J."/>
            <person name="Hesse C."/>
            <person name="Hori C."/>
            <person name="Igarashi K."/>
            <person name="Jurgens J.A."/>
            <person name="Kallen N."/>
            <person name="Kersten P."/>
            <person name="Kohler A."/>
            <person name="Kuees U."/>
            <person name="Kumar T.K.A."/>
            <person name="Kuo A."/>
            <person name="LaButti K."/>
            <person name="Larrondo L.F."/>
            <person name="Lindquist E."/>
            <person name="Ling A."/>
            <person name="Lombard V."/>
            <person name="Lucas S."/>
            <person name="Lundell T."/>
            <person name="Martin R."/>
            <person name="McLaughlin D.J."/>
            <person name="Morgenstern I."/>
            <person name="Morin E."/>
            <person name="Murat C."/>
            <person name="Nagy L.G."/>
            <person name="Nolan M."/>
            <person name="Ohm R.A."/>
            <person name="Patyshakuliyeva A."/>
            <person name="Rokas A."/>
            <person name="Ruiz-Duenas F.J."/>
            <person name="Sabat G."/>
            <person name="Salamov A."/>
            <person name="Samejima M."/>
            <person name="Schmutz J."/>
            <person name="Slot J.C."/>
            <person name="St John F."/>
            <person name="Stenlid J."/>
            <person name="Sun H."/>
            <person name="Sun S."/>
            <person name="Syed K."/>
            <person name="Tsang A."/>
            <person name="Wiebenga A."/>
            <person name="Young D."/>
            <person name="Pisabarro A."/>
            <person name="Eastwood D.C."/>
            <person name="Martin F."/>
            <person name="Cullen D."/>
            <person name="Grigoriev I.V."/>
            <person name="Hibbett D.S."/>
        </authorList>
    </citation>
    <scope>NUCLEOTIDE SEQUENCE [LARGE SCALE GENOMIC DNA]</scope>
    <source>
        <strain evidence="3">FP-101664</strain>
    </source>
</reference>
<dbReference type="OrthoDB" id="2757446at2759"/>
<dbReference type="Proteomes" id="UP000054317">
    <property type="component" value="Unassembled WGS sequence"/>
</dbReference>
<proteinExistence type="predicted"/>